<feature type="compositionally biased region" description="Basic and acidic residues" evidence="1">
    <location>
        <begin position="26"/>
        <end position="42"/>
    </location>
</feature>
<organism evidence="2 3">
    <name type="scientific">Cylindrotheca closterium</name>
    <dbReference type="NCBI Taxonomy" id="2856"/>
    <lineage>
        <taxon>Eukaryota</taxon>
        <taxon>Sar</taxon>
        <taxon>Stramenopiles</taxon>
        <taxon>Ochrophyta</taxon>
        <taxon>Bacillariophyta</taxon>
        <taxon>Bacillariophyceae</taxon>
        <taxon>Bacillariophycidae</taxon>
        <taxon>Bacillariales</taxon>
        <taxon>Bacillariaceae</taxon>
        <taxon>Cylindrotheca</taxon>
    </lineage>
</organism>
<dbReference type="Proteomes" id="UP001295423">
    <property type="component" value="Unassembled WGS sequence"/>
</dbReference>
<evidence type="ECO:0000313" key="2">
    <source>
        <dbReference type="EMBL" id="CAJ1938108.1"/>
    </source>
</evidence>
<protein>
    <submittedName>
        <fullName evidence="2">Uncharacterized protein</fullName>
    </submittedName>
</protein>
<dbReference type="EMBL" id="CAKOGP040000669">
    <property type="protein sequence ID" value="CAJ1938108.1"/>
    <property type="molecule type" value="Genomic_DNA"/>
</dbReference>
<feature type="region of interest" description="Disordered" evidence="1">
    <location>
        <begin position="1"/>
        <end position="81"/>
    </location>
</feature>
<accession>A0AAD2CLH9</accession>
<reference evidence="2" key="1">
    <citation type="submission" date="2023-08" db="EMBL/GenBank/DDBJ databases">
        <authorList>
            <person name="Audoor S."/>
            <person name="Bilcke G."/>
        </authorList>
    </citation>
    <scope>NUCLEOTIDE SEQUENCE</scope>
</reference>
<name>A0AAD2CLH9_9STRA</name>
<keyword evidence="3" id="KW-1185">Reference proteome</keyword>
<evidence type="ECO:0000313" key="3">
    <source>
        <dbReference type="Proteomes" id="UP001295423"/>
    </source>
</evidence>
<comment type="caution">
    <text evidence="2">The sequence shown here is derived from an EMBL/GenBank/DDBJ whole genome shotgun (WGS) entry which is preliminary data.</text>
</comment>
<dbReference type="AlphaFoldDB" id="A0AAD2CLH9"/>
<gene>
    <name evidence="2" type="ORF">CYCCA115_LOCUS5976</name>
</gene>
<sequence>MKFSSLSNTFLLSPEAARETAAQTEEFEHFERIEDKRPESRTPRNSSVYPPTFERRTRLLHTGLPPASSEPPKSLRQETDQAILKPIKEIESSQKKMSHEIN</sequence>
<evidence type="ECO:0000256" key="1">
    <source>
        <dbReference type="SAM" id="MobiDB-lite"/>
    </source>
</evidence>
<feature type="compositionally biased region" description="Polar residues" evidence="1">
    <location>
        <begin position="1"/>
        <end position="11"/>
    </location>
</feature>
<proteinExistence type="predicted"/>